<evidence type="ECO:0000256" key="8">
    <source>
        <dbReference type="ARBA" id="ARBA00022741"/>
    </source>
</evidence>
<evidence type="ECO:0000256" key="5">
    <source>
        <dbReference type="ARBA" id="ARBA00022490"/>
    </source>
</evidence>
<dbReference type="GO" id="GO:0003924">
    <property type="term" value="F:GTPase activity"/>
    <property type="evidence" value="ECO:0007669"/>
    <property type="project" value="InterPro"/>
</dbReference>
<dbReference type="FunFam" id="3.40.50.10050:FF:000002">
    <property type="entry name" value="Eukaryotic translation initiation factor 5B"/>
    <property type="match status" value="1"/>
</dbReference>
<feature type="domain" description="Tr-type G" evidence="14">
    <location>
        <begin position="503"/>
        <end position="720"/>
    </location>
</feature>
<accession>F2U2B6</accession>
<evidence type="ECO:0000256" key="13">
    <source>
        <dbReference type="SAM" id="MobiDB-lite"/>
    </source>
</evidence>
<keyword evidence="6 15" id="KW-0396">Initiation factor</keyword>
<dbReference type="NCBIfam" id="TIGR00231">
    <property type="entry name" value="small_GTP"/>
    <property type="match status" value="1"/>
</dbReference>
<feature type="compositionally biased region" description="Acidic residues" evidence="13">
    <location>
        <begin position="80"/>
        <end position="89"/>
    </location>
</feature>
<dbReference type="FunCoup" id="F2U2B6">
    <property type="interactions" value="1227"/>
</dbReference>
<dbReference type="InterPro" id="IPR029459">
    <property type="entry name" value="EFTU-type"/>
</dbReference>
<dbReference type="InterPro" id="IPR009000">
    <property type="entry name" value="Transl_B-barrel_sf"/>
</dbReference>
<dbReference type="Pfam" id="PF14578">
    <property type="entry name" value="GTP_EFTU_D4"/>
    <property type="match status" value="1"/>
</dbReference>
<organism evidence="15 16">
    <name type="scientific">Salpingoeca rosetta (strain ATCC 50818 / BSB-021)</name>
    <dbReference type="NCBI Taxonomy" id="946362"/>
    <lineage>
        <taxon>Eukaryota</taxon>
        <taxon>Choanoflagellata</taxon>
        <taxon>Craspedida</taxon>
        <taxon>Salpingoecidae</taxon>
        <taxon>Salpingoeca</taxon>
    </lineage>
</organism>
<dbReference type="GeneID" id="16077564"/>
<feature type="compositionally biased region" description="Basic residues" evidence="13">
    <location>
        <begin position="292"/>
        <end position="301"/>
    </location>
</feature>
<dbReference type="InParanoid" id="F2U2B6"/>
<dbReference type="eggNOG" id="KOG1144">
    <property type="taxonomic scope" value="Eukaryota"/>
</dbReference>
<feature type="compositionally biased region" description="Acidic residues" evidence="13">
    <location>
        <begin position="153"/>
        <end position="164"/>
    </location>
</feature>
<feature type="compositionally biased region" description="Basic and acidic residues" evidence="13">
    <location>
        <begin position="302"/>
        <end position="318"/>
    </location>
</feature>
<dbReference type="FunFam" id="3.40.50.300:FF:000112">
    <property type="entry name" value="Eukaryotic translation initiation factor 5B"/>
    <property type="match status" value="1"/>
</dbReference>
<dbReference type="InterPro" id="IPR023115">
    <property type="entry name" value="TIF_IF2_dom3"/>
</dbReference>
<dbReference type="InterPro" id="IPR004161">
    <property type="entry name" value="EFTu-like_2"/>
</dbReference>
<evidence type="ECO:0000256" key="3">
    <source>
        <dbReference type="ARBA" id="ARBA00011986"/>
    </source>
</evidence>
<evidence type="ECO:0000256" key="6">
    <source>
        <dbReference type="ARBA" id="ARBA00022540"/>
    </source>
</evidence>
<feature type="compositionally biased region" description="Basic and acidic residues" evidence="13">
    <location>
        <begin position="165"/>
        <end position="183"/>
    </location>
</feature>
<feature type="compositionally biased region" description="Basic residues" evidence="13">
    <location>
        <begin position="128"/>
        <end position="139"/>
    </location>
</feature>
<evidence type="ECO:0000256" key="10">
    <source>
        <dbReference type="ARBA" id="ARBA00022917"/>
    </source>
</evidence>
<evidence type="ECO:0000256" key="9">
    <source>
        <dbReference type="ARBA" id="ARBA00022801"/>
    </source>
</evidence>
<evidence type="ECO:0000313" key="15">
    <source>
        <dbReference type="EMBL" id="EGD81768.1"/>
    </source>
</evidence>
<dbReference type="PANTHER" id="PTHR43381">
    <property type="entry name" value="TRANSLATION INITIATION FACTOR IF-2-RELATED"/>
    <property type="match status" value="1"/>
</dbReference>
<dbReference type="CDD" id="cd03703">
    <property type="entry name" value="aeIF5B_II"/>
    <property type="match status" value="1"/>
</dbReference>
<dbReference type="InterPro" id="IPR000795">
    <property type="entry name" value="T_Tr_GTP-bd_dom"/>
</dbReference>
<evidence type="ECO:0000259" key="14">
    <source>
        <dbReference type="PROSITE" id="PS51722"/>
    </source>
</evidence>
<reference evidence="15" key="1">
    <citation type="submission" date="2009-08" db="EMBL/GenBank/DDBJ databases">
        <title>Annotation of Salpingoeca rosetta.</title>
        <authorList>
            <consortium name="The Broad Institute Genome Sequencing Platform"/>
            <person name="Russ C."/>
            <person name="Cuomo C."/>
            <person name="Burger G."/>
            <person name="Gray M.W."/>
            <person name="Holland P.W.H."/>
            <person name="King N."/>
            <person name="Lang F.B.F."/>
            <person name="Roger A.J."/>
            <person name="Ruiz-Trillo I."/>
            <person name="Young S.K."/>
            <person name="Zeng Q."/>
            <person name="Gargeya S."/>
            <person name="Alvarado L."/>
            <person name="Berlin A."/>
            <person name="Chapman S.B."/>
            <person name="Chen Z."/>
            <person name="Freedman E."/>
            <person name="Gellesch M."/>
            <person name="Goldberg J."/>
            <person name="Griggs A."/>
            <person name="Gujja S."/>
            <person name="Heilman E."/>
            <person name="Heiman D."/>
            <person name="Howarth C."/>
            <person name="Mehta T."/>
            <person name="Neiman D."/>
            <person name="Pearson M."/>
            <person name="Roberts A."/>
            <person name="Saif S."/>
            <person name="Shea T."/>
            <person name="Shenoy N."/>
            <person name="Sisk P."/>
            <person name="Stolte C."/>
            <person name="Sykes S."/>
            <person name="White J."/>
            <person name="Yandava C."/>
            <person name="Haas B."/>
            <person name="Nusbaum C."/>
            <person name="Birren B."/>
        </authorList>
    </citation>
    <scope>NUCLEOTIDE SEQUENCE</scope>
    <source>
        <strain evidence="15">ATCC 50818</strain>
    </source>
</reference>
<dbReference type="GO" id="GO:0003743">
    <property type="term" value="F:translation initiation factor activity"/>
    <property type="evidence" value="ECO:0007669"/>
    <property type="project" value="UniProtKB-KW"/>
</dbReference>
<dbReference type="PRINTS" id="PR00315">
    <property type="entry name" value="ELONGATNFCT"/>
</dbReference>
<dbReference type="SUPFAM" id="SSF52540">
    <property type="entry name" value="P-loop containing nucleoside triphosphate hydrolases"/>
    <property type="match status" value="1"/>
</dbReference>
<dbReference type="AlphaFoldDB" id="F2U2B6"/>
<dbReference type="GO" id="GO:0005525">
    <property type="term" value="F:GTP binding"/>
    <property type="evidence" value="ECO:0007669"/>
    <property type="project" value="UniProtKB-KW"/>
</dbReference>
<feature type="compositionally biased region" description="Acidic residues" evidence="13">
    <location>
        <begin position="402"/>
        <end position="415"/>
    </location>
</feature>
<evidence type="ECO:0000256" key="2">
    <source>
        <dbReference type="ARBA" id="ARBA00007733"/>
    </source>
</evidence>
<dbReference type="PANTHER" id="PTHR43381:SF4">
    <property type="entry name" value="EUKARYOTIC TRANSLATION INITIATION FACTOR 5B"/>
    <property type="match status" value="1"/>
</dbReference>
<dbReference type="OrthoDB" id="4928at2759"/>
<keyword evidence="7" id="KW-0479">Metal-binding</keyword>
<dbReference type="InterPro" id="IPR036925">
    <property type="entry name" value="TIF_IF2_dom3_sf"/>
</dbReference>
<feature type="compositionally biased region" description="Basic residues" evidence="13">
    <location>
        <begin position="50"/>
        <end position="67"/>
    </location>
</feature>
<dbReference type="KEGG" id="sre:PTSG_02481"/>
<dbReference type="CDD" id="cd16266">
    <property type="entry name" value="IF2_aeIF5B_IV"/>
    <property type="match status" value="1"/>
</dbReference>
<keyword evidence="8" id="KW-0547">Nucleotide-binding</keyword>
<feature type="compositionally biased region" description="Basic and acidic residues" evidence="13">
    <location>
        <begin position="193"/>
        <end position="203"/>
    </location>
</feature>
<dbReference type="Gene3D" id="3.40.50.300">
    <property type="entry name" value="P-loop containing nucleotide triphosphate hydrolases"/>
    <property type="match status" value="1"/>
</dbReference>
<feature type="compositionally biased region" description="Acidic residues" evidence="13">
    <location>
        <begin position="30"/>
        <end position="43"/>
    </location>
</feature>
<evidence type="ECO:0000256" key="7">
    <source>
        <dbReference type="ARBA" id="ARBA00022723"/>
    </source>
</evidence>
<keyword evidence="11" id="KW-0342">GTP-binding</keyword>
<dbReference type="NCBIfam" id="NF003078">
    <property type="entry name" value="PRK04004.1"/>
    <property type="match status" value="1"/>
</dbReference>
<evidence type="ECO:0000256" key="1">
    <source>
        <dbReference type="ARBA" id="ARBA00004496"/>
    </source>
</evidence>
<sequence length="1093" mass="123869">MGKKKGRRNDDDDWMAEMEALNAEAKADLASDEDELDMSESELEALQAQQKKKQQQQQKKKNKKGKKQQQQVPQDMFMLSDEDEDEEGVAEQPPKQQQQKKKNKKNKKNNAKAEVEEEKEEVTLPSKQQKKKGKKKKGKKQQDAVDLDAFALELEDEMEAEAEAEAARKAEEEALRKKEQEEKEQQEEEEQEQEGKEKEKETEEAAGAEGEGKKEGAEGQQGESKKEKKKKKMSKLAQALKAEREAFEAKERKRKEEEEERQRKEEEERKKAEEEARREEERREKKRERERLRKQRRKAEAKKREKEKTEEEKQELARQKLAQMFGGDVTGPPSQHRPNNKQNQKKRQKQKELEAAKAAEEAAKAKAKEEEEAKKKMEEEEDQEVDNWEDLLDAADLGLGGDGDDGDDQAEDEGQDGATATAATAKPTAAAAAAGGDGDGDDDDDEEEGDEAAVETYTRSAESRVERQHKTQEELHEERVEAARLEIERRRQENEAKRTTDKLRSPICAVLGHVDTGKTKLLDKIRRSHVQDGEAGGITQQIGATYIPTDEIERQTAKVKKGSKFEIKVPGLLVIDTPGHESFSNLRSRGSSLCNMAVLVVDIMHGIEPQTAESLEMLRKRKAPFVIALNKVDRLNGWIRTPNTPIQLALKKQKQPAIQDFETRLDHIKLQFAERGINTELYWKNKNIREYVNIVPTSAHTGEGVPDLLFLLVSLTQKMLAKALAYSEELECTVLEVKEVQGYGTTIDVILTNGTLREGDTIVLGGLEGPIVTTARSLLMPAPLKELRVKNAYVLHKEVRAAQGVKIAGKNLEKAVAGLPLYVAHTPEEEEVYKEEAERLLEDTLNAIKTVEKGVCVQASTLGSLEALLEFLRTEKIPVSAVNIGPVHRRDVTRCTIQLQRDPKYACILAFDVPVDADAKRYAAREGIRIFEADIIYHLEESFRKHMEEVKQQLRERYRNIAVFPCRLQIVPDCVFNARDPIVVGVRVEEGLLRTGTPLCVPSKDSVDIGVVSSMQFEHKEVDLAKKGQEVSIKIEPVSGEKKMVGRHFDVEDELVSRISRDSIDAVKNYFREDLSKEDWRLMARLKSVFKIL</sequence>
<dbReference type="PROSITE" id="PS51722">
    <property type="entry name" value="G_TR_2"/>
    <property type="match status" value="1"/>
</dbReference>
<feature type="compositionally biased region" description="Basic and acidic residues" evidence="13">
    <location>
        <begin position="241"/>
        <end position="291"/>
    </location>
</feature>
<gene>
    <name evidence="15" type="ORF">PTSG_02481</name>
</gene>
<evidence type="ECO:0000256" key="11">
    <source>
        <dbReference type="ARBA" id="ARBA00023134"/>
    </source>
</evidence>
<feature type="compositionally biased region" description="Basic and acidic residues" evidence="13">
    <location>
        <begin position="461"/>
        <end position="479"/>
    </location>
</feature>
<dbReference type="InterPro" id="IPR005225">
    <property type="entry name" value="Small_GTP-bd"/>
</dbReference>
<dbReference type="InterPro" id="IPR015760">
    <property type="entry name" value="TIF_IF2"/>
</dbReference>
<feature type="region of interest" description="Disordered" evidence="13">
    <location>
        <begin position="22"/>
        <end position="479"/>
    </location>
</feature>
<dbReference type="GO" id="GO:0005739">
    <property type="term" value="C:mitochondrion"/>
    <property type="evidence" value="ECO:0007669"/>
    <property type="project" value="TreeGrafter"/>
</dbReference>
<keyword evidence="10" id="KW-0648">Protein biosynthesis</keyword>
<dbReference type="SUPFAM" id="SSF52156">
    <property type="entry name" value="Initiation factor IF2/eIF5b, domain 3"/>
    <property type="match status" value="1"/>
</dbReference>
<protein>
    <recommendedName>
        <fullName evidence="4">Eukaryotic translation initiation factor 5B</fullName>
        <ecNumber evidence="3">3.6.5.3</ecNumber>
    </recommendedName>
    <alternativeName>
        <fullName evidence="12">Translation initiation factor IF-2</fullName>
    </alternativeName>
</protein>
<dbReference type="CDD" id="cd01887">
    <property type="entry name" value="IF2_eIF5B"/>
    <property type="match status" value="1"/>
</dbReference>
<keyword evidence="9" id="KW-0378">Hydrolase</keyword>
<feature type="compositionally biased region" description="Acidic residues" evidence="13">
    <location>
        <begin position="379"/>
        <end position="393"/>
    </location>
</feature>
<dbReference type="Pfam" id="PF00009">
    <property type="entry name" value="GTP_EFTU"/>
    <property type="match status" value="1"/>
</dbReference>
<dbReference type="RefSeq" id="XP_004996972.1">
    <property type="nucleotide sequence ID" value="XM_004996915.1"/>
</dbReference>
<keyword evidence="5" id="KW-0963">Cytoplasm</keyword>
<dbReference type="Gene3D" id="3.40.50.10050">
    <property type="entry name" value="Translation initiation factor IF- 2, domain 3"/>
    <property type="match status" value="1"/>
</dbReference>
<keyword evidence="16" id="KW-1185">Reference proteome</keyword>
<evidence type="ECO:0000256" key="4">
    <source>
        <dbReference type="ARBA" id="ARBA00013824"/>
    </source>
</evidence>
<feature type="compositionally biased region" description="Basic and acidic residues" evidence="13">
    <location>
        <begin position="350"/>
        <end position="378"/>
    </location>
</feature>
<proteinExistence type="inferred from homology"/>
<dbReference type="SUPFAM" id="SSF50447">
    <property type="entry name" value="Translation proteins"/>
    <property type="match status" value="1"/>
</dbReference>
<comment type="subcellular location">
    <subcellularLocation>
        <location evidence="1">Cytoplasm</location>
    </subcellularLocation>
</comment>
<evidence type="ECO:0000313" key="16">
    <source>
        <dbReference type="Proteomes" id="UP000007799"/>
    </source>
</evidence>
<feature type="compositionally biased region" description="Low complexity" evidence="13">
    <location>
        <begin position="416"/>
        <end position="434"/>
    </location>
</feature>
<dbReference type="FunFam" id="2.40.30.10:FF:000026">
    <property type="entry name" value="Eukaryotic translation initiation factor 5B"/>
    <property type="match status" value="1"/>
</dbReference>
<dbReference type="FunFam" id="2.40.30.10:FF:000013">
    <property type="entry name" value="eukaryotic translation initiation factor 5B"/>
    <property type="match status" value="1"/>
</dbReference>
<dbReference type="Proteomes" id="UP000007799">
    <property type="component" value="Unassembled WGS sequence"/>
</dbReference>
<dbReference type="EC" id="3.6.5.3" evidence="3"/>
<name>F2U2B6_SALR5</name>
<dbReference type="EMBL" id="GL832959">
    <property type="protein sequence ID" value="EGD81768.1"/>
    <property type="molecule type" value="Genomic_DNA"/>
</dbReference>
<feature type="compositionally biased region" description="Acidic residues" evidence="13">
    <location>
        <begin position="438"/>
        <end position="453"/>
    </location>
</feature>
<evidence type="ECO:0000256" key="12">
    <source>
        <dbReference type="ARBA" id="ARBA00032478"/>
    </source>
</evidence>
<dbReference type="OMA" id="EFAVMLC"/>
<dbReference type="STRING" id="946362.F2U2B6"/>
<feature type="compositionally biased region" description="Basic residues" evidence="13">
    <location>
        <begin position="98"/>
        <end position="110"/>
    </location>
</feature>
<dbReference type="GO" id="GO:0046872">
    <property type="term" value="F:metal ion binding"/>
    <property type="evidence" value="ECO:0007669"/>
    <property type="project" value="UniProtKB-KW"/>
</dbReference>
<comment type="similarity">
    <text evidence="2">Belongs to the TRAFAC class translation factor GTPase superfamily. Classic translation factor GTPase family. IF-2 subfamily.</text>
</comment>
<dbReference type="Pfam" id="PF03144">
    <property type="entry name" value="GTP_EFTU_D2"/>
    <property type="match status" value="1"/>
</dbReference>
<dbReference type="InterPro" id="IPR027417">
    <property type="entry name" value="P-loop_NTPase"/>
</dbReference>
<dbReference type="Gene3D" id="2.40.30.10">
    <property type="entry name" value="Translation factors"/>
    <property type="match status" value="2"/>
</dbReference>
<dbReference type="Pfam" id="PF11987">
    <property type="entry name" value="IF-2"/>
    <property type="match status" value="1"/>
</dbReference>